<proteinExistence type="predicted"/>
<feature type="signal peptide" evidence="1">
    <location>
        <begin position="1"/>
        <end position="27"/>
    </location>
</feature>
<dbReference type="EMBL" id="FXYF01000004">
    <property type="protein sequence ID" value="SMX38705.1"/>
    <property type="molecule type" value="Genomic_DNA"/>
</dbReference>
<dbReference type="OrthoDB" id="7684399at2"/>
<dbReference type="Proteomes" id="UP000207598">
    <property type="component" value="Unassembled WGS sequence"/>
</dbReference>
<keyword evidence="4" id="KW-1185">Reference proteome</keyword>
<feature type="chain" id="PRO_5013257835" description="Surface lipoprotein assembly modifier C-terminal domain-containing protein" evidence="1">
    <location>
        <begin position="28"/>
        <end position="457"/>
    </location>
</feature>
<organism evidence="3 4">
    <name type="scientific">Maliponia aquimaris</name>
    <dbReference type="NCBI Taxonomy" id="1673631"/>
    <lineage>
        <taxon>Bacteria</taxon>
        <taxon>Pseudomonadati</taxon>
        <taxon>Pseudomonadota</taxon>
        <taxon>Alphaproteobacteria</taxon>
        <taxon>Rhodobacterales</taxon>
        <taxon>Paracoccaceae</taxon>
        <taxon>Maliponia</taxon>
    </lineage>
</organism>
<dbReference type="InterPro" id="IPR011990">
    <property type="entry name" value="TPR-like_helical_dom_sf"/>
</dbReference>
<dbReference type="InterPro" id="IPR007655">
    <property type="entry name" value="Slam_C"/>
</dbReference>
<dbReference type="Pfam" id="PF04575">
    <property type="entry name" value="SlipAM"/>
    <property type="match status" value="1"/>
</dbReference>
<evidence type="ECO:0000313" key="4">
    <source>
        <dbReference type="Proteomes" id="UP000207598"/>
    </source>
</evidence>
<protein>
    <recommendedName>
        <fullName evidence="2">Surface lipoprotein assembly modifier C-terminal domain-containing protein</fullName>
    </recommendedName>
</protein>
<name>A0A238K7C0_9RHOB</name>
<evidence type="ECO:0000313" key="3">
    <source>
        <dbReference type="EMBL" id="SMX38705.1"/>
    </source>
</evidence>
<dbReference type="AlphaFoldDB" id="A0A238K7C0"/>
<sequence>MGLRASVLRAARALALAALAGAPPALAEPVRMTVDTARDAAAQALAAGQAELALVLAEGVLLGKPGDVPALMMKSRALTDLGRAGEAASTARTAFAAAEDGRDRFFSALLMAQARIAGGRHGMAQLWLRRAAQIAPDEDLRGVAVRDFRQLRRITPWRLSLNAAVEPSDNLNGAPKTNSFTFGGLPFVNPSAVPLSGQRYVVGADYLYRLPLDDNRRLNLGAGFEVQRVRFSDEARRKVPGVDSADYRQDALKLSLGYEMRGPDGAWLAASQASVVRHWLGGTLFADAARVDLQYGRALSEGLIGSVRLGVERERRHDAAVRDALTREAGLSLTRRLGGASLTLDLSLADTESESALVARETGRAALSLALGQPVKGMLPRATLAWERADFDHGPTSFWTDPRRDQEWSLSIDVLLPDIDYYGFAPEIGVSFRDRSSNYSVYETRGTDLRLGLKSVF</sequence>
<gene>
    <name evidence="3" type="ORF">MAA8898_01678</name>
</gene>
<dbReference type="Gene3D" id="1.25.40.10">
    <property type="entry name" value="Tetratricopeptide repeat domain"/>
    <property type="match status" value="1"/>
</dbReference>
<dbReference type="RefSeq" id="WP_094020523.1">
    <property type="nucleotide sequence ID" value="NZ_FXYF01000004.1"/>
</dbReference>
<accession>A0A238K7C0</accession>
<keyword evidence="1" id="KW-0732">Signal</keyword>
<evidence type="ECO:0000256" key="1">
    <source>
        <dbReference type="SAM" id="SignalP"/>
    </source>
</evidence>
<reference evidence="3 4" key="1">
    <citation type="submission" date="2017-05" db="EMBL/GenBank/DDBJ databases">
        <authorList>
            <person name="Song R."/>
            <person name="Chenine A.L."/>
            <person name="Ruprecht R.M."/>
        </authorList>
    </citation>
    <scope>NUCLEOTIDE SEQUENCE [LARGE SCALE GENOMIC DNA]</scope>
    <source>
        <strain evidence="3 4">CECT 8898</strain>
    </source>
</reference>
<feature type="domain" description="Surface lipoprotein assembly modifier C-terminal" evidence="2">
    <location>
        <begin position="277"/>
        <end position="452"/>
    </location>
</feature>
<dbReference type="SUPFAM" id="SSF48452">
    <property type="entry name" value="TPR-like"/>
    <property type="match status" value="1"/>
</dbReference>
<evidence type="ECO:0000259" key="2">
    <source>
        <dbReference type="Pfam" id="PF04575"/>
    </source>
</evidence>